<sequence length="247" mass="28899">MNLHVRPVYALLNKASPSNFFSRALAKIWADEVSLRGFMYILVDRVILHPEMTPFYATLIHKALEFVLQRGRSADQVLHDNVVKVLFVNLTQRATQGCLDVTWKDELFVENSPEIDLGDEKGWMFNVANPTTPVDNYMREMKDERKLRLRRTNRQGICGFVFFLSELRFLGVYSSTCHFDPVLKAFKVWYQKQPKDDQLNPSFALKLLGELKTTLRKVFKREPQQIAWKCRRKAPESTAESQKKRRQ</sequence>
<accession>A0A4U5PG19</accession>
<reference evidence="1 2" key="1">
    <citation type="journal article" date="2015" name="Genome Biol.">
        <title>Comparative genomics of Steinernema reveals deeply conserved gene regulatory networks.</title>
        <authorList>
            <person name="Dillman A.R."/>
            <person name="Macchietto M."/>
            <person name="Porter C.F."/>
            <person name="Rogers A."/>
            <person name="Williams B."/>
            <person name="Antoshechkin I."/>
            <person name="Lee M.M."/>
            <person name="Goodwin Z."/>
            <person name="Lu X."/>
            <person name="Lewis E.E."/>
            <person name="Goodrich-Blair H."/>
            <person name="Stock S.P."/>
            <person name="Adams B.J."/>
            <person name="Sternberg P.W."/>
            <person name="Mortazavi A."/>
        </authorList>
    </citation>
    <scope>NUCLEOTIDE SEQUENCE [LARGE SCALE GENOMIC DNA]</scope>
    <source>
        <strain evidence="1 2">ALL</strain>
    </source>
</reference>
<organism evidence="1 2">
    <name type="scientific">Steinernema carpocapsae</name>
    <name type="common">Entomopathogenic nematode</name>
    <dbReference type="NCBI Taxonomy" id="34508"/>
    <lineage>
        <taxon>Eukaryota</taxon>
        <taxon>Metazoa</taxon>
        <taxon>Ecdysozoa</taxon>
        <taxon>Nematoda</taxon>
        <taxon>Chromadorea</taxon>
        <taxon>Rhabditida</taxon>
        <taxon>Tylenchina</taxon>
        <taxon>Panagrolaimomorpha</taxon>
        <taxon>Strongyloidoidea</taxon>
        <taxon>Steinernematidae</taxon>
        <taxon>Steinernema</taxon>
    </lineage>
</organism>
<reference evidence="1 2" key="2">
    <citation type="journal article" date="2019" name="G3 (Bethesda)">
        <title>Hybrid Assembly of the Genome of the Entomopathogenic Nematode Steinernema carpocapsae Identifies the X-Chromosome.</title>
        <authorList>
            <person name="Serra L."/>
            <person name="Macchietto M."/>
            <person name="Macias-Munoz A."/>
            <person name="McGill C.J."/>
            <person name="Rodriguez I.M."/>
            <person name="Rodriguez B."/>
            <person name="Murad R."/>
            <person name="Mortazavi A."/>
        </authorList>
    </citation>
    <scope>NUCLEOTIDE SEQUENCE [LARGE SCALE GENOMIC DNA]</scope>
    <source>
        <strain evidence="1 2">ALL</strain>
    </source>
</reference>
<dbReference type="EMBL" id="AZBU02000002">
    <property type="protein sequence ID" value="TKR95313.1"/>
    <property type="molecule type" value="Genomic_DNA"/>
</dbReference>
<dbReference type="Gene3D" id="1.25.40.180">
    <property type="match status" value="1"/>
</dbReference>
<dbReference type="Proteomes" id="UP000298663">
    <property type="component" value="Unassembled WGS sequence"/>
</dbReference>
<keyword evidence="2" id="KW-1185">Reference proteome</keyword>
<protein>
    <submittedName>
        <fullName evidence="1">Uncharacterized protein</fullName>
    </submittedName>
</protein>
<name>A0A4U5PG19_STECR</name>
<comment type="caution">
    <text evidence="1">The sequence shown here is derived from an EMBL/GenBank/DDBJ whole genome shotgun (WGS) entry which is preliminary data.</text>
</comment>
<evidence type="ECO:0000313" key="1">
    <source>
        <dbReference type="EMBL" id="TKR95313.1"/>
    </source>
</evidence>
<evidence type="ECO:0000313" key="2">
    <source>
        <dbReference type="Proteomes" id="UP000298663"/>
    </source>
</evidence>
<gene>
    <name evidence="1" type="ORF">L596_009500</name>
</gene>
<proteinExistence type="predicted"/>
<dbReference type="AlphaFoldDB" id="A0A4U5PG19"/>